<protein>
    <submittedName>
        <fullName evidence="1">Uncharacterized protein</fullName>
    </submittedName>
</protein>
<organism evidence="1">
    <name type="scientific">marine sediment metagenome</name>
    <dbReference type="NCBI Taxonomy" id="412755"/>
    <lineage>
        <taxon>unclassified sequences</taxon>
        <taxon>metagenomes</taxon>
        <taxon>ecological metagenomes</taxon>
    </lineage>
</organism>
<dbReference type="EMBL" id="LAZR01009732">
    <property type="protein sequence ID" value="KKM70896.1"/>
    <property type="molecule type" value="Genomic_DNA"/>
</dbReference>
<dbReference type="AlphaFoldDB" id="A0A0F9K8B6"/>
<proteinExistence type="predicted"/>
<name>A0A0F9K8B6_9ZZZZ</name>
<accession>A0A0F9K8B6</accession>
<sequence>MWFVADESFNPFRDLSENDVQRYLEELSDLELIEFMGTVSNDLKRRNHLLPRPNASTAGPAAVKVVVDTLFPGNKV</sequence>
<evidence type="ECO:0000313" key="1">
    <source>
        <dbReference type="EMBL" id="KKM70896.1"/>
    </source>
</evidence>
<comment type="caution">
    <text evidence="1">The sequence shown here is derived from an EMBL/GenBank/DDBJ whole genome shotgun (WGS) entry which is preliminary data.</text>
</comment>
<reference evidence="1" key="1">
    <citation type="journal article" date="2015" name="Nature">
        <title>Complex archaea that bridge the gap between prokaryotes and eukaryotes.</title>
        <authorList>
            <person name="Spang A."/>
            <person name="Saw J.H."/>
            <person name="Jorgensen S.L."/>
            <person name="Zaremba-Niedzwiedzka K."/>
            <person name="Martijn J."/>
            <person name="Lind A.E."/>
            <person name="van Eijk R."/>
            <person name="Schleper C."/>
            <person name="Guy L."/>
            <person name="Ettema T.J."/>
        </authorList>
    </citation>
    <scope>NUCLEOTIDE SEQUENCE</scope>
</reference>
<gene>
    <name evidence="1" type="ORF">LCGC14_1436130</name>
</gene>